<dbReference type="PANTHER" id="PTHR12526:SF630">
    <property type="entry name" value="GLYCOSYLTRANSFERASE"/>
    <property type="match status" value="1"/>
</dbReference>
<dbReference type="Pfam" id="PF00534">
    <property type="entry name" value="Glycos_transf_1"/>
    <property type="match status" value="1"/>
</dbReference>
<feature type="domain" description="Glycosyl transferase family 1" evidence="1">
    <location>
        <begin position="198"/>
        <end position="357"/>
    </location>
</feature>
<keyword evidence="3" id="KW-0808">Transferase</keyword>
<dbReference type="InterPro" id="IPR001296">
    <property type="entry name" value="Glyco_trans_1"/>
</dbReference>
<evidence type="ECO:0000259" key="2">
    <source>
        <dbReference type="Pfam" id="PF13439"/>
    </source>
</evidence>
<dbReference type="CDD" id="cd03808">
    <property type="entry name" value="GT4_CapM-like"/>
    <property type="match status" value="1"/>
</dbReference>
<name>A0A1D8TUD3_9CYAN</name>
<dbReference type="KEGG" id="mpro:BJP34_19075"/>
<sequence length="399" mass="44852">MNRLLIITTIPDTIRGFLLPLAHHFRFEGWRVDAMAQGVSACEECLAAFDQVWDVQWSRNPLDPQNLLLAPRTIQEVIAQKNYDIVHVHTPVAAFITRYALRGLRKQEKPRVIYTAHGFHFYGGGQPLKNALFLTLEKLAGHWTDYLVVINHEDKDAANHYNIVPPQQIRYMPGIGVDLEYYNFDSTPVADVMAVYEELGIAPENPLFLSVAEFIPRKHHQDILRAFACLERSDVHLALAGDGDEEWTQQMQDLASALGIKHQVHFLGFRRDIPTLIQASIATLLVSEQEGLPRSVMESLCLETPVIGTNIRGTRDLLAGDCGLLVEVGDIKGIAQAMTWVLDHPEDALAMGKRGREQMSAYDLQNILELHEALYSEAISDRILTPLGTGLWPVYNDSM</sequence>
<dbReference type="STRING" id="1458985.BJP34_19075"/>
<dbReference type="OrthoDB" id="447114at2"/>
<accession>A0A1D8TUD3</accession>
<dbReference type="Pfam" id="PF13439">
    <property type="entry name" value="Glyco_transf_4"/>
    <property type="match status" value="1"/>
</dbReference>
<organism evidence="3 4">
    <name type="scientific">Moorena producens PAL-8-15-08-1</name>
    <dbReference type="NCBI Taxonomy" id="1458985"/>
    <lineage>
        <taxon>Bacteria</taxon>
        <taxon>Bacillati</taxon>
        <taxon>Cyanobacteriota</taxon>
        <taxon>Cyanophyceae</taxon>
        <taxon>Coleofasciculales</taxon>
        <taxon>Coleofasciculaceae</taxon>
        <taxon>Moorena</taxon>
    </lineage>
</organism>
<evidence type="ECO:0000259" key="1">
    <source>
        <dbReference type="Pfam" id="PF00534"/>
    </source>
</evidence>
<evidence type="ECO:0000313" key="3">
    <source>
        <dbReference type="EMBL" id="AOX01259.1"/>
    </source>
</evidence>
<dbReference type="InterPro" id="IPR028098">
    <property type="entry name" value="Glyco_trans_4-like_N"/>
</dbReference>
<gene>
    <name evidence="3" type="ORF">BJP34_19075</name>
</gene>
<reference evidence="4" key="1">
    <citation type="submission" date="2016-10" db="EMBL/GenBank/DDBJ databases">
        <title>Comparative genomics uncovers the prolific and rare metabolic potential of the cyanobacterial genus Moorea.</title>
        <authorList>
            <person name="Leao T."/>
            <person name="Castelao G."/>
            <person name="Korobeynikov A."/>
            <person name="Monroe E.A."/>
            <person name="Podell S."/>
            <person name="Glukhov E."/>
            <person name="Allen E."/>
            <person name="Gerwick W.H."/>
            <person name="Gerwick L."/>
        </authorList>
    </citation>
    <scope>NUCLEOTIDE SEQUENCE [LARGE SCALE GENOMIC DNA]</scope>
    <source>
        <strain evidence="4">PAL-8-15-08-1</strain>
    </source>
</reference>
<protein>
    <submittedName>
        <fullName evidence="3">Glycosyltransferase family 1 protein</fullName>
    </submittedName>
</protein>
<dbReference type="EMBL" id="CP017599">
    <property type="protein sequence ID" value="AOX01259.1"/>
    <property type="molecule type" value="Genomic_DNA"/>
</dbReference>
<dbReference type="Proteomes" id="UP000177870">
    <property type="component" value="Chromosome"/>
</dbReference>
<dbReference type="RefSeq" id="WP_070393703.1">
    <property type="nucleotide sequence ID" value="NZ_CP017599.1"/>
</dbReference>
<feature type="domain" description="Glycosyltransferase subfamily 4-like N-terminal" evidence="2">
    <location>
        <begin position="21"/>
        <end position="180"/>
    </location>
</feature>
<evidence type="ECO:0000313" key="4">
    <source>
        <dbReference type="Proteomes" id="UP000177870"/>
    </source>
</evidence>
<dbReference type="Gene3D" id="3.40.50.2000">
    <property type="entry name" value="Glycogen Phosphorylase B"/>
    <property type="match status" value="2"/>
</dbReference>
<proteinExistence type="predicted"/>
<dbReference type="GO" id="GO:0016757">
    <property type="term" value="F:glycosyltransferase activity"/>
    <property type="evidence" value="ECO:0007669"/>
    <property type="project" value="InterPro"/>
</dbReference>
<dbReference type="AlphaFoldDB" id="A0A1D8TUD3"/>
<dbReference type="PANTHER" id="PTHR12526">
    <property type="entry name" value="GLYCOSYLTRANSFERASE"/>
    <property type="match status" value="1"/>
</dbReference>
<dbReference type="SUPFAM" id="SSF53756">
    <property type="entry name" value="UDP-Glycosyltransferase/glycogen phosphorylase"/>
    <property type="match status" value="1"/>
</dbReference>